<dbReference type="OrthoDB" id="3546297at2759"/>
<dbReference type="AlphaFoldDB" id="A0A8H6RAA4"/>
<dbReference type="EMBL" id="JABCIY010000213">
    <property type="protein sequence ID" value="KAF7188205.1"/>
    <property type="molecule type" value="Genomic_DNA"/>
</dbReference>
<evidence type="ECO:0000313" key="5">
    <source>
        <dbReference type="Proteomes" id="UP000660729"/>
    </source>
</evidence>
<feature type="transmembrane region" description="Helical" evidence="2">
    <location>
        <begin position="277"/>
        <end position="296"/>
    </location>
</feature>
<dbReference type="InterPro" id="IPR046529">
    <property type="entry name" value="DUF6594"/>
</dbReference>
<evidence type="ECO:0000256" key="1">
    <source>
        <dbReference type="SAM" id="MobiDB-lite"/>
    </source>
</evidence>
<keyword evidence="2" id="KW-1133">Transmembrane helix</keyword>
<sequence length="322" mass="36450">MATSLQRDDLEAKAGAQVSSTSQDPSASSKNLQQPEERSSAATSGRDRNRASQYCPPSIKKSSGPVENEDVNLYLFAEELYDERPTPAEPWFLEMTRLRRAYILHLNKRLAQHRKRFFEDRQATDEDMEDLGKTLHEQANAIRDLQLMRSLDFLPPKQRDQRHERTVGYFPETARSKFPDIHPFASENYRCLAPQQGVVSDEVREFLRTFLPAKLSWTNEEKEARAEFYNATDTKYKPQKLSATADRLARFIVAMSGALFILVPMYIMVLHKSQTTNLVATTVAVLLFAVMCSITMRATNDQTLGATAAYAAVLVVFVGLTS</sequence>
<reference evidence="4" key="1">
    <citation type="submission" date="2020-04" db="EMBL/GenBank/DDBJ databases">
        <title>Draft genome resource of the tomato pathogen Pseudocercospora fuligena.</title>
        <authorList>
            <person name="Zaccaron A."/>
        </authorList>
    </citation>
    <scope>NUCLEOTIDE SEQUENCE</scope>
    <source>
        <strain evidence="4">PF001</strain>
    </source>
</reference>
<feature type="transmembrane region" description="Helical" evidence="2">
    <location>
        <begin position="248"/>
        <end position="270"/>
    </location>
</feature>
<evidence type="ECO:0000313" key="4">
    <source>
        <dbReference type="EMBL" id="KAF7188205.1"/>
    </source>
</evidence>
<name>A0A8H6RAA4_9PEZI</name>
<keyword evidence="5" id="KW-1185">Reference proteome</keyword>
<evidence type="ECO:0000256" key="2">
    <source>
        <dbReference type="SAM" id="Phobius"/>
    </source>
</evidence>
<protein>
    <recommendedName>
        <fullName evidence="3">DUF6594 domain-containing protein</fullName>
    </recommendedName>
</protein>
<dbReference type="Proteomes" id="UP000660729">
    <property type="component" value="Unassembled WGS sequence"/>
</dbReference>
<proteinExistence type="predicted"/>
<comment type="caution">
    <text evidence="4">The sequence shown here is derived from an EMBL/GenBank/DDBJ whole genome shotgun (WGS) entry which is preliminary data.</text>
</comment>
<evidence type="ECO:0000259" key="3">
    <source>
        <dbReference type="Pfam" id="PF20237"/>
    </source>
</evidence>
<dbReference type="Pfam" id="PF20237">
    <property type="entry name" value="DUF6594"/>
    <property type="match status" value="1"/>
</dbReference>
<feature type="transmembrane region" description="Helical" evidence="2">
    <location>
        <begin position="302"/>
        <end position="320"/>
    </location>
</feature>
<organism evidence="4 5">
    <name type="scientific">Pseudocercospora fuligena</name>
    <dbReference type="NCBI Taxonomy" id="685502"/>
    <lineage>
        <taxon>Eukaryota</taxon>
        <taxon>Fungi</taxon>
        <taxon>Dikarya</taxon>
        <taxon>Ascomycota</taxon>
        <taxon>Pezizomycotina</taxon>
        <taxon>Dothideomycetes</taxon>
        <taxon>Dothideomycetidae</taxon>
        <taxon>Mycosphaerellales</taxon>
        <taxon>Mycosphaerellaceae</taxon>
        <taxon>Pseudocercospora</taxon>
    </lineage>
</organism>
<keyword evidence="2" id="KW-0812">Transmembrane</keyword>
<feature type="compositionally biased region" description="Basic and acidic residues" evidence="1">
    <location>
        <begin position="1"/>
        <end position="12"/>
    </location>
</feature>
<feature type="region of interest" description="Disordered" evidence="1">
    <location>
        <begin position="1"/>
        <end position="66"/>
    </location>
</feature>
<feature type="compositionally biased region" description="Polar residues" evidence="1">
    <location>
        <begin position="17"/>
        <end position="34"/>
    </location>
</feature>
<feature type="domain" description="DUF6594" evidence="3">
    <location>
        <begin position="95"/>
        <end position="315"/>
    </location>
</feature>
<gene>
    <name evidence="4" type="ORF">HII31_10490</name>
</gene>
<keyword evidence="2" id="KW-0472">Membrane</keyword>
<accession>A0A8H6RAA4</accession>
<feature type="compositionally biased region" description="Basic and acidic residues" evidence="1">
    <location>
        <begin position="35"/>
        <end position="50"/>
    </location>
</feature>